<gene>
    <name evidence="1" type="ORF">Sjap_000383</name>
</gene>
<reference evidence="1 2" key="1">
    <citation type="submission" date="2024-01" db="EMBL/GenBank/DDBJ databases">
        <title>Genome assemblies of Stephania.</title>
        <authorList>
            <person name="Yang L."/>
        </authorList>
    </citation>
    <scope>NUCLEOTIDE SEQUENCE [LARGE SCALE GENOMIC DNA]</scope>
    <source>
        <strain evidence="1">QJT</strain>
        <tissue evidence="1">Leaf</tissue>
    </source>
</reference>
<dbReference type="Proteomes" id="UP001417504">
    <property type="component" value="Unassembled WGS sequence"/>
</dbReference>
<sequence>MATEHLRLHMGRACGNMYLKTLSFATISMRPWLQNLGWYQVCLSPSARLLQRDYLKLVMEEGGLFGNVEDMGRYKVTTFGDVHEDHTIRQALLRRSLSLGFGGHLGVSLLFDCLALFRTALT</sequence>
<dbReference type="AlphaFoldDB" id="A0AAP0PQD4"/>
<accession>A0AAP0PQD4</accession>
<evidence type="ECO:0000313" key="1">
    <source>
        <dbReference type="EMBL" id="KAK9152903.1"/>
    </source>
</evidence>
<organism evidence="1 2">
    <name type="scientific">Stephania japonica</name>
    <dbReference type="NCBI Taxonomy" id="461633"/>
    <lineage>
        <taxon>Eukaryota</taxon>
        <taxon>Viridiplantae</taxon>
        <taxon>Streptophyta</taxon>
        <taxon>Embryophyta</taxon>
        <taxon>Tracheophyta</taxon>
        <taxon>Spermatophyta</taxon>
        <taxon>Magnoliopsida</taxon>
        <taxon>Ranunculales</taxon>
        <taxon>Menispermaceae</taxon>
        <taxon>Menispermoideae</taxon>
        <taxon>Cissampelideae</taxon>
        <taxon>Stephania</taxon>
    </lineage>
</organism>
<comment type="caution">
    <text evidence="1">The sequence shown here is derived from an EMBL/GenBank/DDBJ whole genome shotgun (WGS) entry which is preliminary data.</text>
</comment>
<proteinExistence type="predicted"/>
<name>A0AAP0PQD4_9MAGN</name>
<evidence type="ECO:0000313" key="2">
    <source>
        <dbReference type="Proteomes" id="UP001417504"/>
    </source>
</evidence>
<keyword evidence="2" id="KW-1185">Reference proteome</keyword>
<protein>
    <submittedName>
        <fullName evidence="1">Uncharacterized protein</fullName>
    </submittedName>
</protein>
<dbReference type="EMBL" id="JBBNAE010000001">
    <property type="protein sequence ID" value="KAK9152903.1"/>
    <property type="molecule type" value="Genomic_DNA"/>
</dbReference>